<proteinExistence type="predicted"/>
<sequence>MNDGSDQQRVKITDARNLDLTSLVGYLSSTSQLPASLHVRDRLLNLFLHPSIYPGRHEERGGGDDQLELPLKGRAGWTLFTAHDARARVYAFGDVPSDLFSSEPPESSIKASQPDEGGRDRRSCWGLFSITSPINSLVTPPKEDEDPPIVDLWTSQPCRPEDANDEATALIAAIFAGFVQTEVGKWYSTTSKPNARVCFGYSVPSDIVSVLYHLAEQGKLVFKAEVDVRGRTMLLPSHKCWPEPPPPLQGFPNLILDRVRPGDVEQVWEGAHRHYSQEYIASRANISCCLRERREDFLAKSNVEQALGEDDQVILAGTRPIGWSLAHSALPIASTYVVPDWRGPKLASSPPYTRVSDFIIKHISHQIVAARLYALWACGLSSSKDSWRPTSVAEADILDPFVEGRDPAHDILAICSEVAVGNGDGDRLFGRLGFDDLSKSRKLEISWLTFSI</sequence>
<gene>
    <name evidence="2" type="ORF">OC846_004810</name>
</gene>
<evidence type="ECO:0000313" key="2">
    <source>
        <dbReference type="EMBL" id="KAK0547555.1"/>
    </source>
</evidence>
<organism evidence="2 3">
    <name type="scientific">Tilletia horrida</name>
    <dbReference type="NCBI Taxonomy" id="155126"/>
    <lineage>
        <taxon>Eukaryota</taxon>
        <taxon>Fungi</taxon>
        <taxon>Dikarya</taxon>
        <taxon>Basidiomycota</taxon>
        <taxon>Ustilaginomycotina</taxon>
        <taxon>Exobasidiomycetes</taxon>
        <taxon>Tilletiales</taxon>
        <taxon>Tilletiaceae</taxon>
        <taxon>Tilletia</taxon>
    </lineage>
</organism>
<reference evidence="2" key="1">
    <citation type="journal article" date="2023" name="PhytoFront">
        <title>Draft Genome Resources of Seven Strains of Tilletia horrida, Causal Agent of Kernel Smut of Rice.</title>
        <authorList>
            <person name="Khanal S."/>
            <person name="Antony Babu S."/>
            <person name="Zhou X.G."/>
        </authorList>
    </citation>
    <scope>NUCLEOTIDE SEQUENCE</scope>
    <source>
        <strain evidence="2">TX6</strain>
    </source>
</reference>
<evidence type="ECO:0000313" key="3">
    <source>
        <dbReference type="Proteomes" id="UP001176517"/>
    </source>
</evidence>
<comment type="caution">
    <text evidence="2">The sequence shown here is derived from an EMBL/GenBank/DDBJ whole genome shotgun (WGS) entry which is preliminary data.</text>
</comment>
<keyword evidence="3" id="KW-1185">Reference proteome</keyword>
<accession>A0AAN6GP35</accession>
<dbReference type="Proteomes" id="UP001176517">
    <property type="component" value="Unassembled WGS sequence"/>
</dbReference>
<feature type="region of interest" description="Disordered" evidence="1">
    <location>
        <begin position="100"/>
        <end position="120"/>
    </location>
</feature>
<dbReference type="EMBL" id="JAPDMZ010000158">
    <property type="protein sequence ID" value="KAK0547555.1"/>
    <property type="molecule type" value="Genomic_DNA"/>
</dbReference>
<protein>
    <submittedName>
        <fullName evidence="2">Uncharacterized protein</fullName>
    </submittedName>
</protein>
<name>A0AAN6GP35_9BASI</name>
<dbReference type="AlphaFoldDB" id="A0AAN6GP35"/>
<evidence type="ECO:0000256" key="1">
    <source>
        <dbReference type="SAM" id="MobiDB-lite"/>
    </source>
</evidence>